<dbReference type="InterPro" id="IPR043502">
    <property type="entry name" value="DNA/RNA_pol_sf"/>
</dbReference>
<dbReference type="Pfam" id="PF00078">
    <property type="entry name" value="RVT_1"/>
    <property type="match status" value="1"/>
</dbReference>
<dbReference type="InterPro" id="IPR051083">
    <property type="entry name" value="GrpII_Intron_Splice-Mob/Def"/>
</dbReference>
<accession>A0A8S9TH17</accession>
<comment type="caution">
    <text evidence="2">The sequence shown here is derived from an EMBL/GenBank/DDBJ whole genome shotgun (WGS) entry which is preliminary data.</text>
</comment>
<dbReference type="PANTHER" id="PTHR34047:SF8">
    <property type="entry name" value="PROTEIN YKFC"/>
    <property type="match status" value="1"/>
</dbReference>
<gene>
    <name evidence="2" type="ORF">DA73_0400037020</name>
</gene>
<name>A0A8S9TH17_9CYAN</name>
<dbReference type="InterPro" id="IPR000477">
    <property type="entry name" value="RT_dom"/>
</dbReference>
<evidence type="ECO:0000313" key="3">
    <source>
        <dbReference type="Proteomes" id="UP000029738"/>
    </source>
</evidence>
<proteinExistence type="predicted"/>
<protein>
    <recommendedName>
        <fullName evidence="1">Reverse transcriptase domain-containing protein</fullName>
    </recommendedName>
</protein>
<sequence length="789" mass="92208">MTFSENLWDKFLTYDNFLLAWQRTVNVTSRMIIDELGFKIFAFNLEANLKDLIRQVQAEDFPYTPLADHKVYVPKPSTTLRTMSLMAVPDVIVYQALVNVIADESHQYLVTYQNQHIFGNIYAGSGKRWMLRPWKQQYNNFVNSVERLYRNGNFWIASTDIVSFYDTIDHERLIQIVRKYCRCKEFSKFENLLRECLSKWSAHTANVKMSRGIPQGSNASDFLANLFLHELDKIMICKGYNYVRYVDDIRILGRDKPTVQQGLILFDLELKRAGLVAQVTKTSLHEIEDITKEITHLRFIITDPTGEGEYTLIKEPTIPKSEQAELAADYVNKTANGNIDRETTKLHTCTDLCEENNDDFEEEEEVERYSLQSKLNKDITENIKLQEQLLEVFSEAYSLLDNSDKSKEAESNITFCLYRLEPYELIREKLVDLLYKLPWRSEAICYCLGRFKNDSVIVEELQNFINKHKVYSWHRANALWSLYQINGAEKTGFICREWLADTQLDWYARMIAARILGKLPGQHSYFMECLQQEQHNSKDDPESSSLLRQELAYSAFQRIKSYHKLLALFRLICTDQSSVMHRLAIYLLQMNKCRVTWDDLKPYHQEMSKLSDLVRSVGLSPDAPKICFIYQTLSTMYNVSLSYSNLCLFYGVHYERSVEQLRESVSSYHKSPNAYIRTFHQFAHLTLIAFYEYTFPSESGLHDGYASLTDRKVFTNSLPNSYETWKELGSMRNRVDHPVDKKTKSHSKKITFEETKFFCKKLNVALQEIFNFWLNTLSVPTTSVTVSKP</sequence>
<dbReference type="SUPFAM" id="SSF56672">
    <property type="entry name" value="DNA/RNA polymerases"/>
    <property type="match status" value="1"/>
</dbReference>
<evidence type="ECO:0000313" key="2">
    <source>
        <dbReference type="EMBL" id="KAF3890433.1"/>
    </source>
</evidence>
<reference evidence="2" key="2">
    <citation type="submission" date="2019-11" db="EMBL/GenBank/DDBJ databases">
        <title>Improved Assembly of Tolypothrix boutellei genome.</title>
        <authorList>
            <person name="Sarangi A.N."/>
            <person name="Mukherjee M."/>
            <person name="Ghosh S."/>
            <person name="Singh D."/>
            <person name="Das A."/>
            <person name="Kant S."/>
            <person name="Prusty A."/>
            <person name="Tripathy S."/>
        </authorList>
    </citation>
    <scope>NUCLEOTIDE SEQUENCE</scope>
    <source>
        <strain evidence="2">VB521301</strain>
    </source>
</reference>
<dbReference type="Proteomes" id="UP000029738">
    <property type="component" value="Unassembled WGS sequence"/>
</dbReference>
<dbReference type="PANTHER" id="PTHR34047">
    <property type="entry name" value="NUCLEAR INTRON MATURASE 1, MITOCHONDRIAL-RELATED"/>
    <property type="match status" value="1"/>
</dbReference>
<feature type="domain" description="Reverse transcriptase" evidence="1">
    <location>
        <begin position="54"/>
        <end position="301"/>
    </location>
</feature>
<dbReference type="AlphaFoldDB" id="A0A8S9TH17"/>
<dbReference type="RefSeq" id="WP_038073137.1">
    <property type="nucleotide sequence ID" value="NZ_JHEG04000001.1"/>
</dbReference>
<dbReference type="CDD" id="cd01646">
    <property type="entry name" value="RT_Bac_retron_I"/>
    <property type="match status" value="1"/>
</dbReference>
<keyword evidence="3" id="KW-1185">Reference proteome</keyword>
<organism evidence="2 3">
    <name type="scientific">Tolypothrix bouteillei VB521301</name>
    <dbReference type="NCBI Taxonomy" id="1479485"/>
    <lineage>
        <taxon>Bacteria</taxon>
        <taxon>Bacillati</taxon>
        <taxon>Cyanobacteriota</taxon>
        <taxon>Cyanophyceae</taxon>
        <taxon>Nostocales</taxon>
        <taxon>Tolypothrichaceae</taxon>
        <taxon>Tolypothrix</taxon>
    </lineage>
</organism>
<dbReference type="PROSITE" id="PS50878">
    <property type="entry name" value="RT_POL"/>
    <property type="match status" value="1"/>
</dbReference>
<evidence type="ECO:0000259" key="1">
    <source>
        <dbReference type="PROSITE" id="PS50878"/>
    </source>
</evidence>
<reference evidence="2" key="1">
    <citation type="journal article" date="2015" name="Genome Announc.">
        <title>Draft Genome Sequence of Tolypothrix boutellei Strain VB521301.</title>
        <authorList>
            <person name="Chandrababunaidu M.M."/>
            <person name="Singh D."/>
            <person name="Sen D."/>
            <person name="Bhan S."/>
            <person name="Das S."/>
            <person name="Gupta A."/>
            <person name="Adhikary S.P."/>
            <person name="Tripathy S."/>
        </authorList>
    </citation>
    <scope>NUCLEOTIDE SEQUENCE</scope>
    <source>
        <strain evidence="2">VB521301</strain>
    </source>
</reference>
<dbReference type="EMBL" id="JHEG04000001">
    <property type="protein sequence ID" value="KAF3890433.1"/>
    <property type="molecule type" value="Genomic_DNA"/>
</dbReference>